<evidence type="ECO:0000313" key="2">
    <source>
        <dbReference type="EMBL" id="KFA92223.1"/>
    </source>
</evidence>
<evidence type="ECO:0000313" key="3">
    <source>
        <dbReference type="Proteomes" id="UP000028547"/>
    </source>
</evidence>
<sequence length="270" mass="31664">MLRLPDITLSATALHQLDRWQAEVDAHSGYAARVDAAKRAFEQHNSARNRTFAEVRRTLAEMCSGEQRCGYCEDSVADEIDHIWPKHLYPEQVFAWRNYLYACGRCNGPKSEQFAVFTPRARKPVDVGRPRGVSPIRPPLKGPPALIDPRSEDPMEFLVLELRDTFYFEPSAKRGTRNYERADYTLRVLQLNKREYLRKARETAFIGYQDMLTRYVSLRERRAPTTQLELRRKAVQRSPHRTVWKEMQRQHSMHPALRTLFRKAPEAIHW</sequence>
<organism evidence="2 3">
    <name type="scientific">Archangium violaceum Cb vi76</name>
    <dbReference type="NCBI Taxonomy" id="1406225"/>
    <lineage>
        <taxon>Bacteria</taxon>
        <taxon>Pseudomonadati</taxon>
        <taxon>Myxococcota</taxon>
        <taxon>Myxococcia</taxon>
        <taxon>Myxococcales</taxon>
        <taxon>Cystobacterineae</taxon>
        <taxon>Archangiaceae</taxon>
        <taxon>Archangium</taxon>
    </lineage>
</organism>
<accession>A0A084SUT8</accession>
<proteinExistence type="predicted"/>
<protein>
    <recommendedName>
        <fullName evidence="4">HNH nuclease domain-containing protein</fullName>
    </recommendedName>
</protein>
<dbReference type="EMBL" id="JPMI01000104">
    <property type="protein sequence ID" value="KFA92223.1"/>
    <property type="molecule type" value="Genomic_DNA"/>
</dbReference>
<comment type="caution">
    <text evidence="2">The sequence shown here is derived from an EMBL/GenBank/DDBJ whole genome shotgun (WGS) entry which is preliminary data.</text>
</comment>
<dbReference type="RefSeq" id="WP_043395640.1">
    <property type="nucleotide sequence ID" value="NZ_JPMI01000104.1"/>
</dbReference>
<dbReference type="Proteomes" id="UP000028547">
    <property type="component" value="Unassembled WGS sequence"/>
</dbReference>
<reference evidence="2 3" key="1">
    <citation type="submission" date="2014-07" db="EMBL/GenBank/DDBJ databases">
        <title>Draft Genome Sequence of Gephyronic Acid Producer, Cystobacter violaceus Strain Cb vi76.</title>
        <authorList>
            <person name="Stevens D.C."/>
            <person name="Young J."/>
            <person name="Carmichael R."/>
            <person name="Tan J."/>
            <person name="Taylor R.E."/>
        </authorList>
    </citation>
    <scope>NUCLEOTIDE SEQUENCE [LARGE SCALE GENOMIC DNA]</scope>
    <source>
        <strain evidence="2 3">Cb vi76</strain>
    </source>
</reference>
<gene>
    <name evidence="2" type="ORF">Q664_16735</name>
</gene>
<feature type="region of interest" description="Disordered" evidence="1">
    <location>
        <begin position="127"/>
        <end position="147"/>
    </location>
</feature>
<evidence type="ECO:0000256" key="1">
    <source>
        <dbReference type="SAM" id="MobiDB-lite"/>
    </source>
</evidence>
<name>A0A084SUT8_9BACT</name>
<evidence type="ECO:0008006" key="4">
    <source>
        <dbReference type="Google" id="ProtNLM"/>
    </source>
</evidence>
<dbReference type="AlphaFoldDB" id="A0A084SUT8"/>
<dbReference type="Gene3D" id="1.10.30.50">
    <property type="match status" value="1"/>
</dbReference>